<accession>A0AAP0LZ16</accession>
<feature type="compositionally biased region" description="Low complexity" evidence="3">
    <location>
        <begin position="165"/>
        <end position="182"/>
    </location>
</feature>
<dbReference type="SMART" id="SM00717">
    <property type="entry name" value="SANT"/>
    <property type="match status" value="1"/>
</dbReference>
<feature type="domain" description="HTH myb-type" evidence="6">
    <location>
        <begin position="367"/>
        <end position="426"/>
    </location>
</feature>
<dbReference type="Proteomes" id="UP001428341">
    <property type="component" value="Unassembled WGS sequence"/>
</dbReference>
<feature type="region of interest" description="Disordered" evidence="3">
    <location>
        <begin position="301"/>
        <end position="327"/>
    </location>
</feature>
<feature type="transmembrane region" description="Helical" evidence="4">
    <location>
        <begin position="14"/>
        <end position="32"/>
    </location>
</feature>
<dbReference type="PROSITE" id="PS51294">
    <property type="entry name" value="HTH_MYB"/>
    <property type="match status" value="1"/>
</dbReference>
<feature type="compositionally biased region" description="Polar residues" evidence="3">
    <location>
        <begin position="503"/>
        <end position="518"/>
    </location>
</feature>
<dbReference type="CDD" id="cd11660">
    <property type="entry name" value="SANT_TRF"/>
    <property type="match status" value="1"/>
</dbReference>
<feature type="domain" description="Myb-like" evidence="5">
    <location>
        <begin position="367"/>
        <end position="422"/>
    </location>
</feature>
<dbReference type="PROSITE" id="PS50090">
    <property type="entry name" value="MYB_LIKE"/>
    <property type="match status" value="1"/>
</dbReference>
<dbReference type="PANTHER" id="PTHR47122">
    <property type="entry name" value="MYB-LIKE DNA-BINDING DOMAIN CONTAINING PROTEIN, EXPRESSED"/>
    <property type="match status" value="1"/>
</dbReference>
<protein>
    <submittedName>
        <fullName evidence="7">Uncharacterized protein</fullName>
    </submittedName>
</protein>
<feature type="region of interest" description="Disordered" evidence="3">
    <location>
        <begin position="165"/>
        <end position="185"/>
    </location>
</feature>
<keyword evidence="4" id="KW-1133">Transmembrane helix</keyword>
<dbReference type="AlphaFoldDB" id="A0AAP0LZ16"/>
<gene>
    <name evidence="7" type="ORF">WN944_003665</name>
</gene>
<dbReference type="GO" id="GO:0005634">
    <property type="term" value="C:nucleus"/>
    <property type="evidence" value="ECO:0007669"/>
    <property type="project" value="UniProtKB-SubCell"/>
</dbReference>
<dbReference type="PANTHER" id="PTHR47122:SF5">
    <property type="entry name" value="TRF-LIKE 8"/>
    <property type="match status" value="1"/>
</dbReference>
<dbReference type="SUPFAM" id="SSF46689">
    <property type="entry name" value="Homeodomain-like"/>
    <property type="match status" value="1"/>
</dbReference>
<evidence type="ECO:0000256" key="3">
    <source>
        <dbReference type="SAM" id="MobiDB-lite"/>
    </source>
</evidence>
<dbReference type="Pfam" id="PF00249">
    <property type="entry name" value="Myb_DNA-binding"/>
    <property type="match status" value="1"/>
</dbReference>
<proteinExistence type="predicted"/>
<evidence type="ECO:0000313" key="8">
    <source>
        <dbReference type="Proteomes" id="UP001428341"/>
    </source>
</evidence>
<reference evidence="7 8" key="1">
    <citation type="submission" date="2024-05" db="EMBL/GenBank/DDBJ databases">
        <title>Haplotype-resolved chromosome-level genome assembly of Huyou (Citrus changshanensis).</title>
        <authorList>
            <person name="Miao C."/>
            <person name="Chen W."/>
            <person name="Wu Y."/>
            <person name="Wang L."/>
            <person name="Zhao S."/>
            <person name="Grierson D."/>
            <person name="Xu C."/>
            <person name="Chen K."/>
        </authorList>
    </citation>
    <scope>NUCLEOTIDE SEQUENCE [LARGE SCALE GENOMIC DNA]</scope>
    <source>
        <strain evidence="7">01-14</strain>
        <tissue evidence="7">Leaf</tissue>
    </source>
</reference>
<dbReference type="InterPro" id="IPR001005">
    <property type="entry name" value="SANT/Myb"/>
</dbReference>
<evidence type="ECO:0000256" key="2">
    <source>
        <dbReference type="ARBA" id="ARBA00023242"/>
    </source>
</evidence>
<keyword evidence="8" id="KW-1185">Reference proteome</keyword>
<keyword evidence="4" id="KW-0812">Transmembrane</keyword>
<evidence type="ECO:0000313" key="7">
    <source>
        <dbReference type="EMBL" id="KAK9192970.1"/>
    </source>
</evidence>
<dbReference type="InterPro" id="IPR017930">
    <property type="entry name" value="Myb_dom"/>
</dbReference>
<dbReference type="EMBL" id="JBCGBO010000006">
    <property type="protein sequence ID" value="KAK9192970.1"/>
    <property type="molecule type" value="Genomic_DNA"/>
</dbReference>
<comment type="subcellular location">
    <subcellularLocation>
        <location evidence="1">Nucleus</location>
    </subcellularLocation>
</comment>
<evidence type="ECO:0000259" key="5">
    <source>
        <dbReference type="PROSITE" id="PS50090"/>
    </source>
</evidence>
<evidence type="ECO:0000259" key="6">
    <source>
        <dbReference type="PROSITE" id="PS51294"/>
    </source>
</evidence>
<feature type="region of interest" description="Disordered" evidence="3">
    <location>
        <begin position="486"/>
        <end position="518"/>
    </location>
</feature>
<comment type="caution">
    <text evidence="7">The sequence shown here is derived from an EMBL/GenBank/DDBJ whole genome shotgun (WGS) entry which is preliminary data.</text>
</comment>
<keyword evidence="4" id="KW-0472">Membrane</keyword>
<feature type="compositionally biased region" description="Low complexity" evidence="3">
    <location>
        <begin position="312"/>
        <end position="326"/>
    </location>
</feature>
<sequence>METRSDHGWDYDRIIFEVLFWLKLFISLVIAFPQVKVEESFVPAFKDKAAEVSNLLAEPKCDHASVDGVLSFGRENLGKSSGMDGFSYEFEFGFRTNCGGLDSFTTQGEDDLKLEVLDGLLDDIDEVDDFHAANDLSTVCDDFLLDIEFTEKVAKFDCGPVEGSHLGNSSSESHSPGASGSNVAVGMSDSSITALESECKNDSLEKMVNCELHGTFKSKCEYQAPDMEKCPSSHDVDRFDELDSDDNVLLSSILSKCKKRVKSTVLGTKVKRLRKPTKRYIEESSDLKPGSLMRGQNVSTATLKDKHPKVTSCNGSSQSSQVASESWLRGGRLKKRSPILGFESDDDIFSSDSDDDRVRKRKSKIDDRRKNQRMWTLSEVMKLIDGISQFGVGKWTDIKRLLFSASSHRTPIDLRDKWRNLLRASYAHQKNKGEINGFQPTCSALGSFLLVDPKHAMRSLPKPVLCRIRELATIHPYPRVPYSKKCNGNTDSSRHPIKAKSAPFSSHGRNLRTTIKEQ</sequence>
<name>A0AAP0LZ16_9ROSI</name>
<evidence type="ECO:0000256" key="1">
    <source>
        <dbReference type="ARBA" id="ARBA00004123"/>
    </source>
</evidence>
<dbReference type="Gene3D" id="1.10.246.220">
    <property type="match status" value="1"/>
</dbReference>
<dbReference type="InterPro" id="IPR009057">
    <property type="entry name" value="Homeodomain-like_sf"/>
</dbReference>
<evidence type="ECO:0000256" key="4">
    <source>
        <dbReference type="SAM" id="Phobius"/>
    </source>
</evidence>
<keyword evidence="2" id="KW-0539">Nucleus</keyword>
<organism evidence="7 8">
    <name type="scientific">Citrus x changshan-huyou</name>
    <dbReference type="NCBI Taxonomy" id="2935761"/>
    <lineage>
        <taxon>Eukaryota</taxon>
        <taxon>Viridiplantae</taxon>
        <taxon>Streptophyta</taxon>
        <taxon>Embryophyta</taxon>
        <taxon>Tracheophyta</taxon>
        <taxon>Spermatophyta</taxon>
        <taxon>Magnoliopsida</taxon>
        <taxon>eudicotyledons</taxon>
        <taxon>Gunneridae</taxon>
        <taxon>Pentapetalae</taxon>
        <taxon>rosids</taxon>
        <taxon>malvids</taxon>
        <taxon>Sapindales</taxon>
        <taxon>Rutaceae</taxon>
        <taxon>Aurantioideae</taxon>
        <taxon>Citrus</taxon>
    </lineage>
</organism>